<dbReference type="Gene3D" id="1.25.10.10">
    <property type="entry name" value="Leucine-rich Repeat Variant"/>
    <property type="match status" value="1"/>
</dbReference>
<name>X1SEQ1_9ZZZZ</name>
<organism evidence="1">
    <name type="scientific">marine sediment metagenome</name>
    <dbReference type="NCBI Taxonomy" id="412755"/>
    <lineage>
        <taxon>unclassified sequences</taxon>
        <taxon>metagenomes</taxon>
        <taxon>ecological metagenomes</taxon>
    </lineage>
</organism>
<evidence type="ECO:0008006" key="2">
    <source>
        <dbReference type="Google" id="ProtNLM"/>
    </source>
</evidence>
<gene>
    <name evidence="1" type="ORF">S12H4_10879</name>
</gene>
<evidence type="ECO:0000313" key="1">
    <source>
        <dbReference type="EMBL" id="GAI66279.1"/>
    </source>
</evidence>
<reference evidence="1" key="1">
    <citation type="journal article" date="2014" name="Front. Microbiol.">
        <title>High frequency of phylogenetically diverse reductive dehalogenase-homologous genes in deep subseafloor sedimentary metagenomes.</title>
        <authorList>
            <person name="Kawai M."/>
            <person name="Futagami T."/>
            <person name="Toyoda A."/>
            <person name="Takaki Y."/>
            <person name="Nishi S."/>
            <person name="Hori S."/>
            <person name="Arai W."/>
            <person name="Tsubouchi T."/>
            <person name="Morono Y."/>
            <person name="Uchiyama I."/>
            <person name="Ito T."/>
            <person name="Fujiyama A."/>
            <person name="Inagaki F."/>
            <person name="Takami H."/>
        </authorList>
    </citation>
    <scope>NUCLEOTIDE SEQUENCE</scope>
    <source>
        <strain evidence="1">Expedition CK06-06</strain>
    </source>
</reference>
<dbReference type="InterPro" id="IPR016024">
    <property type="entry name" value="ARM-type_fold"/>
</dbReference>
<sequence length="165" mass="18261">MFEALAAEKTLYEYAQSDAYPIERVLEVANLAVSRDASGLGKLIEACEDRHPIVRYWAATGCLILQGKAMSAKGKLRGLLKDEWLDIRVVAAEALGYLGEADLAVKTLEPIIKSDEQYAVLAALNSLDFMQQAGHVSLERIRELIKTVSFKGIPERMAKYFQAAK</sequence>
<accession>X1SEQ1</accession>
<protein>
    <recommendedName>
        <fullName evidence="2">HEAT repeat domain-containing protein</fullName>
    </recommendedName>
</protein>
<comment type="caution">
    <text evidence="1">The sequence shown here is derived from an EMBL/GenBank/DDBJ whole genome shotgun (WGS) entry which is preliminary data.</text>
</comment>
<dbReference type="AlphaFoldDB" id="X1SEQ1"/>
<dbReference type="Pfam" id="PF13646">
    <property type="entry name" value="HEAT_2"/>
    <property type="match status" value="1"/>
</dbReference>
<proteinExistence type="predicted"/>
<dbReference type="InterPro" id="IPR011989">
    <property type="entry name" value="ARM-like"/>
</dbReference>
<dbReference type="EMBL" id="BARW01004755">
    <property type="protein sequence ID" value="GAI66279.1"/>
    <property type="molecule type" value="Genomic_DNA"/>
</dbReference>
<dbReference type="SUPFAM" id="SSF48371">
    <property type="entry name" value="ARM repeat"/>
    <property type="match status" value="1"/>
</dbReference>